<dbReference type="EMBL" id="AYRZ02000009">
    <property type="protein sequence ID" value="PHT73689.1"/>
    <property type="molecule type" value="Genomic_DNA"/>
</dbReference>
<dbReference type="Gene3D" id="1.20.5.4130">
    <property type="match status" value="1"/>
</dbReference>
<accession>A0A2G2YVE1</accession>
<organism evidence="1 2">
    <name type="scientific">Capsicum annuum</name>
    <name type="common">Capsicum pepper</name>
    <dbReference type="NCBI Taxonomy" id="4072"/>
    <lineage>
        <taxon>Eukaryota</taxon>
        <taxon>Viridiplantae</taxon>
        <taxon>Streptophyta</taxon>
        <taxon>Embryophyta</taxon>
        <taxon>Tracheophyta</taxon>
        <taxon>Spermatophyta</taxon>
        <taxon>Magnoliopsida</taxon>
        <taxon>eudicotyledons</taxon>
        <taxon>Gunneridae</taxon>
        <taxon>Pentapetalae</taxon>
        <taxon>asterids</taxon>
        <taxon>lamiids</taxon>
        <taxon>Solanales</taxon>
        <taxon>Solanaceae</taxon>
        <taxon>Solanoideae</taxon>
        <taxon>Capsiceae</taxon>
        <taxon>Capsicum</taxon>
    </lineage>
</organism>
<dbReference type="AlphaFoldDB" id="A0A2G2YVE1"/>
<proteinExistence type="predicted"/>
<dbReference type="Proteomes" id="UP000222542">
    <property type="component" value="Unassembled WGS sequence"/>
</dbReference>
<dbReference type="OMA" id="NSACIGE"/>
<protein>
    <recommendedName>
        <fullName evidence="3">Late blight resistance protein homolog R1A-3</fullName>
    </recommendedName>
</protein>
<evidence type="ECO:0000313" key="1">
    <source>
        <dbReference type="EMBL" id="PHT73689.1"/>
    </source>
</evidence>
<dbReference type="Gene3D" id="3.80.10.10">
    <property type="entry name" value="Ribonuclease Inhibitor"/>
    <property type="match status" value="1"/>
</dbReference>
<sequence length="369" mass="42309">MAHASVASLMRTIESLLTSNSPMPYLSCVQREEFCALREKVSSLEVFVNNFEKNNVSGEMTDFEVECDENLNIPPEICRLWNLQTFIVKGLLQSAVITFPEEIWGLVQLRHLKPPRFYLPDWPSGSVDKVDFSNLQTISYLSPRCCTEEVILGIQNVKELGFSGYGIDSNSIRDSGLLNNLLHLQQLETLSFIYFYPHFSPSVKAFPTTLKKLKLKSTFLSWSYLDIIAELPNLEVLKLIVDACDGREWHPNVKGFIRLKLLLIELSILKYWKATDDNFPVLERLMIRNCQYLKEIPVEFAEIHTLQLIELTRCLPELGESAARIQQEQEELGNNPVDVCVSNPCRYIAFIKVTLSFSFPQVRSYTKVI</sequence>
<dbReference type="Gramene" id="PHT73689">
    <property type="protein sequence ID" value="PHT73689"/>
    <property type="gene ID" value="T459_24474"/>
</dbReference>
<reference evidence="1 2" key="2">
    <citation type="journal article" date="2017" name="Genome Biol.">
        <title>New reference genome sequences of hot pepper reveal the massive evolution of plant disease-resistance genes by retroduplication.</title>
        <authorList>
            <person name="Kim S."/>
            <person name="Park J."/>
            <person name="Yeom S.I."/>
            <person name="Kim Y.M."/>
            <person name="Seo E."/>
            <person name="Kim K.T."/>
            <person name="Kim M.S."/>
            <person name="Lee J.M."/>
            <person name="Cheong K."/>
            <person name="Shin H.S."/>
            <person name="Kim S.B."/>
            <person name="Han K."/>
            <person name="Lee J."/>
            <person name="Park M."/>
            <person name="Lee H.A."/>
            <person name="Lee H.Y."/>
            <person name="Lee Y."/>
            <person name="Oh S."/>
            <person name="Lee J.H."/>
            <person name="Choi E."/>
            <person name="Choi E."/>
            <person name="Lee S.E."/>
            <person name="Jeon J."/>
            <person name="Kim H."/>
            <person name="Choi G."/>
            <person name="Song H."/>
            <person name="Lee J."/>
            <person name="Lee S.C."/>
            <person name="Kwon J.K."/>
            <person name="Lee H.Y."/>
            <person name="Koo N."/>
            <person name="Hong Y."/>
            <person name="Kim R.W."/>
            <person name="Kang W.H."/>
            <person name="Huh J.H."/>
            <person name="Kang B.C."/>
            <person name="Yang T.J."/>
            <person name="Lee Y.H."/>
            <person name="Bennetzen J.L."/>
            <person name="Choi D."/>
        </authorList>
    </citation>
    <scope>NUCLEOTIDE SEQUENCE [LARGE SCALE GENOMIC DNA]</scope>
    <source>
        <strain evidence="2">cv. CM334</strain>
    </source>
</reference>
<dbReference type="PANTHER" id="PTHR15140:SF33">
    <property type="entry name" value="LATE BLIGHT RESISTANCE PROTEIN HOMOLOG R1A-3 ISOFORM X1"/>
    <property type="match status" value="1"/>
</dbReference>
<reference evidence="1 2" key="1">
    <citation type="journal article" date="2014" name="Nat. Genet.">
        <title>Genome sequence of the hot pepper provides insights into the evolution of pungency in Capsicum species.</title>
        <authorList>
            <person name="Kim S."/>
            <person name="Park M."/>
            <person name="Yeom S.I."/>
            <person name="Kim Y.M."/>
            <person name="Lee J.M."/>
            <person name="Lee H.A."/>
            <person name="Seo E."/>
            <person name="Choi J."/>
            <person name="Cheong K."/>
            <person name="Kim K.T."/>
            <person name="Jung K."/>
            <person name="Lee G.W."/>
            <person name="Oh S.K."/>
            <person name="Bae C."/>
            <person name="Kim S.B."/>
            <person name="Lee H.Y."/>
            <person name="Kim S.Y."/>
            <person name="Kim M.S."/>
            <person name="Kang B.C."/>
            <person name="Jo Y.D."/>
            <person name="Yang H.B."/>
            <person name="Jeong H.J."/>
            <person name="Kang W.H."/>
            <person name="Kwon J.K."/>
            <person name="Shin C."/>
            <person name="Lim J.Y."/>
            <person name="Park J.H."/>
            <person name="Huh J.H."/>
            <person name="Kim J.S."/>
            <person name="Kim B.D."/>
            <person name="Cohen O."/>
            <person name="Paran I."/>
            <person name="Suh M.C."/>
            <person name="Lee S.B."/>
            <person name="Kim Y.K."/>
            <person name="Shin Y."/>
            <person name="Noh S.J."/>
            <person name="Park J."/>
            <person name="Seo Y.S."/>
            <person name="Kwon S.Y."/>
            <person name="Kim H.A."/>
            <person name="Park J.M."/>
            <person name="Kim H.J."/>
            <person name="Choi S.B."/>
            <person name="Bosland P.W."/>
            <person name="Reeves G."/>
            <person name="Jo S.H."/>
            <person name="Lee B.W."/>
            <person name="Cho H.T."/>
            <person name="Choi H.S."/>
            <person name="Lee M.S."/>
            <person name="Yu Y."/>
            <person name="Do Choi Y."/>
            <person name="Park B.S."/>
            <person name="van Deynze A."/>
            <person name="Ashrafi H."/>
            <person name="Hill T."/>
            <person name="Kim W.T."/>
            <person name="Pai H.S."/>
            <person name="Ahn H.K."/>
            <person name="Yeam I."/>
            <person name="Giovannoni J.J."/>
            <person name="Rose J.K."/>
            <person name="Sorensen I."/>
            <person name="Lee S.J."/>
            <person name="Kim R.W."/>
            <person name="Choi I.Y."/>
            <person name="Choi B.S."/>
            <person name="Lim J.S."/>
            <person name="Lee Y.H."/>
            <person name="Choi D."/>
        </authorList>
    </citation>
    <scope>NUCLEOTIDE SEQUENCE [LARGE SCALE GENOMIC DNA]</scope>
    <source>
        <strain evidence="2">cv. CM334</strain>
    </source>
</reference>
<name>A0A2G2YVE1_CAPAN</name>
<dbReference type="PANTHER" id="PTHR15140">
    <property type="entry name" value="TUBULIN-SPECIFIC CHAPERONE E"/>
    <property type="match status" value="1"/>
</dbReference>
<gene>
    <name evidence="1" type="ORF">T459_24474</name>
</gene>
<evidence type="ECO:0008006" key="3">
    <source>
        <dbReference type="Google" id="ProtNLM"/>
    </source>
</evidence>
<dbReference type="InterPro" id="IPR032675">
    <property type="entry name" value="LRR_dom_sf"/>
</dbReference>
<dbReference type="SUPFAM" id="SSF52058">
    <property type="entry name" value="L domain-like"/>
    <property type="match status" value="1"/>
</dbReference>
<evidence type="ECO:0000313" key="2">
    <source>
        <dbReference type="Proteomes" id="UP000222542"/>
    </source>
</evidence>
<keyword evidence="2" id="KW-1185">Reference proteome</keyword>
<comment type="caution">
    <text evidence="1">The sequence shown here is derived from an EMBL/GenBank/DDBJ whole genome shotgun (WGS) entry which is preliminary data.</text>
</comment>